<feature type="transmembrane region" description="Helical" evidence="9">
    <location>
        <begin position="45"/>
        <end position="67"/>
    </location>
</feature>
<dbReference type="InterPro" id="IPR005467">
    <property type="entry name" value="His_kinase_dom"/>
</dbReference>
<dbReference type="Gene3D" id="3.30.565.10">
    <property type="entry name" value="Histidine kinase-like ATPase, C-terminal domain"/>
    <property type="match status" value="1"/>
</dbReference>
<dbReference type="InterPro" id="IPR003661">
    <property type="entry name" value="HisK_dim/P_dom"/>
</dbReference>
<keyword evidence="9" id="KW-0812">Transmembrane</keyword>
<evidence type="ECO:0000313" key="12">
    <source>
        <dbReference type="Proteomes" id="UP000016426"/>
    </source>
</evidence>
<dbReference type="CDD" id="cd00082">
    <property type="entry name" value="HisKA"/>
    <property type="match status" value="1"/>
</dbReference>
<evidence type="ECO:0000256" key="1">
    <source>
        <dbReference type="ARBA" id="ARBA00000085"/>
    </source>
</evidence>
<feature type="coiled-coil region" evidence="7">
    <location>
        <begin position="263"/>
        <end position="290"/>
    </location>
</feature>
<dbReference type="PANTHER" id="PTHR43711">
    <property type="entry name" value="TWO-COMPONENT HISTIDINE KINASE"/>
    <property type="match status" value="1"/>
</dbReference>
<evidence type="ECO:0000256" key="4">
    <source>
        <dbReference type="ARBA" id="ARBA00022679"/>
    </source>
</evidence>
<comment type="caution">
    <text evidence="11">The sequence shown here is derived from an EMBL/GenBank/DDBJ whole genome shotgun (WGS) entry which is preliminary data.</text>
</comment>
<keyword evidence="5" id="KW-0418">Kinase</keyword>
<evidence type="ECO:0000256" key="9">
    <source>
        <dbReference type="SAM" id="Phobius"/>
    </source>
</evidence>
<dbReference type="InterPro" id="IPR036097">
    <property type="entry name" value="HisK_dim/P_sf"/>
</dbReference>
<feature type="region of interest" description="Disordered" evidence="8">
    <location>
        <begin position="1"/>
        <end position="22"/>
    </location>
</feature>
<evidence type="ECO:0000256" key="6">
    <source>
        <dbReference type="ARBA" id="ARBA00023012"/>
    </source>
</evidence>
<dbReference type="PRINTS" id="PR00344">
    <property type="entry name" value="BCTRLSENSOR"/>
</dbReference>
<evidence type="ECO:0000256" key="3">
    <source>
        <dbReference type="ARBA" id="ARBA00022553"/>
    </source>
</evidence>
<dbReference type="EC" id="2.7.13.3" evidence="2"/>
<gene>
    <name evidence="11" type="ORF">O166_22320</name>
</gene>
<keyword evidence="12" id="KW-1185">Reference proteome</keyword>
<evidence type="ECO:0000256" key="5">
    <source>
        <dbReference type="ARBA" id="ARBA00022777"/>
    </source>
</evidence>
<protein>
    <recommendedName>
        <fullName evidence="2">histidine kinase</fullName>
        <ecNumber evidence="2">2.7.13.3</ecNumber>
    </recommendedName>
</protein>
<dbReference type="InterPro" id="IPR050736">
    <property type="entry name" value="Sensor_HK_Regulatory"/>
</dbReference>
<sequence>ATATRWPRAERGPAAANQSAAGLSAEQGRIRAPVFFIADSMLRFISFRGLLLAGFLGVALIPAAALVQLRHELGLAADSAQLHQRQAQRWQDIARLSQEQAVQFERASRQAAILRDRKLNETASQASGELQRAQRTLRQDAPAEAVPGIDNVFSLAAQLQKLPANRRQQRDALFRQLNRVLDQQQQTLALAGEKRQASWRDDIERMRLQANRLAWLALAAAVLLALIVTLLIHAPLRGLQRRIARLAGGARQLNWRQAGPADLQRLGRELEQLDLRLVELEQQKTRFFRQVSHELKTPLASIHEAAALLKEQVAGPLNPQQRHIVDILGNNALTLRQRVEALLKQDAGLWLSTTLNVSAFPLRQLLEARLASCQPLWQAKRLEVALDGAPGAVRGDPSKVETIVDNLLLNAIRHSPPGGRLTLRCGRERGQAWLEVADQGPGVPVALRDKIFEPFWSGPAPDGERPGSGLGLTMARGYAQLMGGELRLLDDGPGARFRLHWPEPEPI</sequence>
<organism evidence="11 12">
    <name type="scientific">Pseudogulbenkiania ferrooxidans EGD-HP2</name>
    <dbReference type="NCBI Taxonomy" id="1388764"/>
    <lineage>
        <taxon>Bacteria</taxon>
        <taxon>Pseudomonadati</taxon>
        <taxon>Pseudomonadota</taxon>
        <taxon>Betaproteobacteria</taxon>
        <taxon>Neisseriales</taxon>
        <taxon>Chromobacteriaceae</taxon>
        <taxon>Pseudogulbenkiania</taxon>
    </lineage>
</organism>
<dbReference type="CDD" id="cd00075">
    <property type="entry name" value="HATPase"/>
    <property type="match status" value="1"/>
</dbReference>
<dbReference type="PROSITE" id="PS50109">
    <property type="entry name" value="HIS_KIN"/>
    <property type="match status" value="1"/>
</dbReference>
<dbReference type="SUPFAM" id="SSF55874">
    <property type="entry name" value="ATPase domain of HSP90 chaperone/DNA topoisomerase II/histidine kinase"/>
    <property type="match status" value="1"/>
</dbReference>
<dbReference type="PANTHER" id="PTHR43711:SF28">
    <property type="entry name" value="SENSOR HISTIDINE KINASE YXDK"/>
    <property type="match status" value="1"/>
</dbReference>
<name>A0ABN0NA98_9NEIS</name>
<dbReference type="InterPro" id="IPR036890">
    <property type="entry name" value="HATPase_C_sf"/>
</dbReference>
<comment type="catalytic activity">
    <reaction evidence="1">
        <text>ATP + protein L-histidine = ADP + protein N-phospho-L-histidine.</text>
        <dbReference type="EC" id="2.7.13.3"/>
    </reaction>
</comment>
<evidence type="ECO:0000259" key="10">
    <source>
        <dbReference type="PROSITE" id="PS50109"/>
    </source>
</evidence>
<dbReference type="EMBL" id="AVPH01000067">
    <property type="protein sequence ID" value="ERE17822.1"/>
    <property type="molecule type" value="Genomic_DNA"/>
</dbReference>
<dbReference type="Pfam" id="PF02518">
    <property type="entry name" value="HATPase_c"/>
    <property type="match status" value="1"/>
</dbReference>
<keyword evidence="6" id="KW-0902">Two-component regulatory system</keyword>
<dbReference type="InterPro" id="IPR004358">
    <property type="entry name" value="Sig_transdc_His_kin-like_C"/>
</dbReference>
<evidence type="ECO:0000313" key="11">
    <source>
        <dbReference type="EMBL" id="ERE17822.1"/>
    </source>
</evidence>
<evidence type="ECO:0000256" key="7">
    <source>
        <dbReference type="SAM" id="Coils"/>
    </source>
</evidence>
<feature type="domain" description="Histidine kinase" evidence="10">
    <location>
        <begin position="290"/>
        <end position="505"/>
    </location>
</feature>
<dbReference type="SMART" id="SM00387">
    <property type="entry name" value="HATPase_c"/>
    <property type="match status" value="1"/>
</dbReference>
<reference evidence="11 12" key="1">
    <citation type="journal article" date="2013" name="Genome Announc.">
        <title>Genome Sequence of the Pigment-Producing Bacterium Pseudogulbenkiania ferrooxidans, Isolated from Loktak Lake.</title>
        <authorList>
            <person name="Puranik S."/>
            <person name="Talkal R."/>
            <person name="Qureshi A."/>
            <person name="Khardenavis A."/>
            <person name="Kapley A."/>
            <person name="Purohit H.J."/>
        </authorList>
    </citation>
    <scope>NUCLEOTIDE SEQUENCE [LARGE SCALE GENOMIC DNA]</scope>
    <source>
        <strain evidence="11 12">EGD-HP2</strain>
    </source>
</reference>
<feature type="non-terminal residue" evidence="11">
    <location>
        <position position="1"/>
    </location>
</feature>
<feature type="transmembrane region" description="Helical" evidence="9">
    <location>
        <begin position="213"/>
        <end position="236"/>
    </location>
</feature>
<keyword evidence="9" id="KW-0472">Membrane</keyword>
<accession>A0ABN0NA98</accession>
<evidence type="ECO:0000256" key="2">
    <source>
        <dbReference type="ARBA" id="ARBA00012438"/>
    </source>
</evidence>
<evidence type="ECO:0000256" key="8">
    <source>
        <dbReference type="SAM" id="MobiDB-lite"/>
    </source>
</evidence>
<keyword evidence="7" id="KW-0175">Coiled coil</keyword>
<dbReference type="InterPro" id="IPR003594">
    <property type="entry name" value="HATPase_dom"/>
</dbReference>
<dbReference type="Proteomes" id="UP000016426">
    <property type="component" value="Unassembled WGS sequence"/>
</dbReference>
<dbReference type="SUPFAM" id="SSF47384">
    <property type="entry name" value="Homodimeric domain of signal transducing histidine kinase"/>
    <property type="match status" value="1"/>
</dbReference>
<dbReference type="Pfam" id="PF00512">
    <property type="entry name" value="HisKA"/>
    <property type="match status" value="1"/>
</dbReference>
<dbReference type="SMART" id="SM00388">
    <property type="entry name" value="HisKA"/>
    <property type="match status" value="1"/>
</dbReference>
<keyword evidence="4" id="KW-0808">Transferase</keyword>
<dbReference type="Gene3D" id="1.10.287.130">
    <property type="match status" value="1"/>
</dbReference>
<keyword evidence="3" id="KW-0597">Phosphoprotein</keyword>
<proteinExistence type="predicted"/>
<keyword evidence="9" id="KW-1133">Transmembrane helix</keyword>